<protein>
    <submittedName>
        <fullName evidence="1">Uncharacterized protein</fullName>
    </submittedName>
</protein>
<keyword evidence="2" id="KW-1185">Reference proteome</keyword>
<organism evidence="1 2">
    <name type="scientific">Winogradskyella litoriviva</name>
    <dbReference type="NCBI Taxonomy" id="1220182"/>
    <lineage>
        <taxon>Bacteria</taxon>
        <taxon>Pseudomonadati</taxon>
        <taxon>Bacteroidota</taxon>
        <taxon>Flavobacteriia</taxon>
        <taxon>Flavobacteriales</taxon>
        <taxon>Flavobacteriaceae</taxon>
        <taxon>Winogradskyella</taxon>
    </lineage>
</organism>
<sequence length="178" mass="20529">MKNILYLFSVFALVSCNKISQDVENSFTILGNKMDSLSMVEFNKIEKSFKEINSKRIKKFEGENSARIYYSIQQYNIVLDSLINELQLNNHHTKQSKNKISNLYFDINESLKTNLKSIYILNTIIKIDSLINPKEDLGMLPNFVMVAELQKGKLSANETASLIITQLKEQILKKNENK</sequence>
<reference evidence="1 2" key="1">
    <citation type="journal article" date="2015" name="Int. J. Syst. Evol. Microbiol.">
        <title>Winogradskyella litoriviva sp. nov., isolated from coastal seawater.</title>
        <authorList>
            <person name="Nedashkovskaya O.I."/>
            <person name="Kukhlevskiy A.D."/>
            <person name="Zhukova N.V."/>
            <person name="Kim S.J."/>
            <person name="Rhee S.K."/>
            <person name="Mikhailov V.V."/>
        </authorList>
    </citation>
    <scope>NUCLEOTIDE SEQUENCE [LARGE SCALE GENOMIC DNA]</scope>
    <source>
        <strain evidence="1 2">KMM6491</strain>
    </source>
</reference>
<comment type="caution">
    <text evidence="1">The sequence shown here is derived from an EMBL/GenBank/DDBJ whole genome shotgun (WGS) entry which is preliminary data.</text>
</comment>
<evidence type="ECO:0000313" key="2">
    <source>
        <dbReference type="Proteomes" id="UP000805085"/>
    </source>
</evidence>
<gene>
    <name evidence="1" type="ORF">HNV10_04295</name>
</gene>
<dbReference type="EMBL" id="JABRWQ010000002">
    <property type="protein sequence ID" value="NRD22447.1"/>
    <property type="molecule type" value="Genomic_DNA"/>
</dbReference>
<evidence type="ECO:0000313" key="1">
    <source>
        <dbReference type="EMBL" id="NRD22447.1"/>
    </source>
</evidence>
<name>A0ABX2E2X6_9FLAO</name>
<dbReference type="Proteomes" id="UP000805085">
    <property type="component" value="Unassembled WGS sequence"/>
</dbReference>
<dbReference type="PROSITE" id="PS51257">
    <property type="entry name" value="PROKAR_LIPOPROTEIN"/>
    <property type="match status" value="1"/>
</dbReference>
<dbReference type="RefSeq" id="WP_173300122.1">
    <property type="nucleotide sequence ID" value="NZ_JABRWQ010000002.1"/>
</dbReference>
<proteinExistence type="predicted"/>
<accession>A0ABX2E2X6</accession>